<evidence type="ECO:0000313" key="2">
    <source>
        <dbReference type="EMBL" id="OHX42884.1"/>
    </source>
</evidence>
<keyword evidence="3" id="KW-1185">Reference proteome</keyword>
<dbReference type="InterPro" id="IPR015378">
    <property type="entry name" value="Transposase-like_Mu_C"/>
</dbReference>
<evidence type="ECO:0000259" key="1">
    <source>
        <dbReference type="PROSITE" id="PS50994"/>
    </source>
</evidence>
<reference evidence="2 3" key="1">
    <citation type="submission" date="2016-07" db="EMBL/GenBank/DDBJ databases">
        <title>Bacillus oceanisediminis whole genome.</title>
        <authorList>
            <person name="Pal Y."/>
            <person name="Verma A."/>
            <person name="Mual P."/>
            <person name="Srinivasan K."/>
        </authorList>
    </citation>
    <scope>NUCLEOTIDE SEQUENCE [LARGE SCALE GENOMIC DNA]</scope>
    <source>
        <strain evidence="2 3">Bhandara28</strain>
    </source>
</reference>
<sequence length="611" mass="71573">MGGDLCTILNITEFKVTILNEGNILELPHEAFTKLLNNGTIKGFNEEEQPENASPSELEEANRKYNILISALNGESLEELNVKPRTFRDWKKKFREAEIKLGNGYVGLLPARHNQGNRSRKLRPEVITLMEEYIQDKYEDVRNPKAYSVYKKFEEACKCMGFEAPSFVTFWSEIKKRPIHDQIRKRRGPKAAYSTEKFYYELNLSAPRHGDYPFNICHIDHTLLDIELVCSETNKNLGRPWLTILMDAYSRRILAFYLTFDEPSYRSCMMVIRECVRRHSRFPKVIVVDGGKEFHSVYFDTLVATYNGRKEKRPGGKPKFGSVCERLFGTTNTMFIDNLLGNTQVMKNIREVTMDFNPKNKAIWTLESFYEILHQWCYEVYDQYAHSSLGDSPRNTFINRLYKTGKRKHTMIKYDLTFRMLTLPSTRKKTAIVQPGRGVRINNINYWSDFLEHPEIERKSVHVRYDPYNIGYAYAYVNKNWIKLQSEYIYVFENRTEKEIKLATQELRKRMKITGEQKEISGNLIVNFLESIEAKEVLELQRLRDQALNNVFQVIEGGQTNNPRPKKFVSKNKTSTNLSIVDQENKKGEPVPANKNCNEKKTKFVVYEEFY</sequence>
<dbReference type="SUPFAM" id="SSF53098">
    <property type="entry name" value="Ribonuclease H-like"/>
    <property type="match status" value="1"/>
</dbReference>
<dbReference type="EMBL" id="MBRJ01000048">
    <property type="protein sequence ID" value="OHX42884.1"/>
    <property type="molecule type" value="Genomic_DNA"/>
</dbReference>
<feature type="domain" description="Integrase catalytic" evidence="1">
    <location>
        <begin position="209"/>
        <end position="401"/>
    </location>
</feature>
<proteinExistence type="predicted"/>
<dbReference type="Gene3D" id="3.30.420.10">
    <property type="entry name" value="Ribonuclease H-like superfamily/Ribonuclease H"/>
    <property type="match status" value="1"/>
</dbReference>
<dbReference type="PROSITE" id="PS50994">
    <property type="entry name" value="INTEGRASE"/>
    <property type="match status" value="1"/>
</dbReference>
<dbReference type="InterPro" id="IPR012337">
    <property type="entry name" value="RNaseH-like_sf"/>
</dbReference>
<dbReference type="Proteomes" id="UP000180194">
    <property type="component" value="Unassembled WGS sequence"/>
</dbReference>
<name>A0ABX3CM45_9BACI</name>
<dbReference type="InterPro" id="IPR036397">
    <property type="entry name" value="RNaseH_sf"/>
</dbReference>
<dbReference type="RefSeq" id="WP_071159287.1">
    <property type="nucleotide sequence ID" value="NZ_MBRJ01000048.1"/>
</dbReference>
<organism evidence="2 3">
    <name type="scientific">Cytobacillus oceanisediminis</name>
    <dbReference type="NCBI Taxonomy" id="665099"/>
    <lineage>
        <taxon>Bacteria</taxon>
        <taxon>Bacillati</taxon>
        <taxon>Bacillota</taxon>
        <taxon>Bacilli</taxon>
        <taxon>Bacillales</taxon>
        <taxon>Bacillaceae</taxon>
        <taxon>Cytobacillus</taxon>
    </lineage>
</organism>
<evidence type="ECO:0000313" key="3">
    <source>
        <dbReference type="Proteomes" id="UP000180194"/>
    </source>
</evidence>
<protein>
    <recommendedName>
        <fullName evidence="1">Integrase catalytic domain-containing protein</fullName>
    </recommendedName>
</protein>
<comment type="caution">
    <text evidence="2">The sequence shown here is derived from an EMBL/GenBank/DDBJ whole genome shotgun (WGS) entry which is preliminary data.</text>
</comment>
<dbReference type="Pfam" id="PF09299">
    <property type="entry name" value="Mu-transpos_C"/>
    <property type="match status" value="1"/>
</dbReference>
<accession>A0ABX3CM45</accession>
<dbReference type="InterPro" id="IPR001584">
    <property type="entry name" value="Integrase_cat-core"/>
</dbReference>
<gene>
    <name evidence="2" type="ORF">BBV17_26565</name>
</gene>